<evidence type="ECO:0000256" key="1">
    <source>
        <dbReference type="PROSITE-ProRule" id="PRU00781"/>
    </source>
</evidence>
<dbReference type="PANTHER" id="PTHR23086:SF8">
    <property type="entry name" value="PHOSPHATIDYLINOSITOL 5-PHOSPHATE 4-KINASE, ISOFORM A"/>
    <property type="match status" value="1"/>
</dbReference>
<reference evidence="6" key="1">
    <citation type="submission" date="2016-11" db="UniProtKB">
        <authorList>
            <consortium name="WormBaseParasite"/>
        </authorList>
    </citation>
    <scope>IDENTIFICATION</scope>
</reference>
<keyword evidence="1" id="KW-0808">Transferase</keyword>
<keyword evidence="3" id="KW-1133">Transmembrane helix</keyword>
<evidence type="ECO:0000259" key="4">
    <source>
        <dbReference type="PROSITE" id="PS51455"/>
    </source>
</evidence>
<keyword evidence="5" id="KW-1185">Reference proteome</keyword>
<dbReference type="GO" id="GO:0005886">
    <property type="term" value="C:plasma membrane"/>
    <property type="evidence" value="ECO:0007669"/>
    <property type="project" value="TreeGrafter"/>
</dbReference>
<organism evidence="5 6">
    <name type="scientific">Macrostomum lignano</name>
    <dbReference type="NCBI Taxonomy" id="282301"/>
    <lineage>
        <taxon>Eukaryota</taxon>
        <taxon>Metazoa</taxon>
        <taxon>Spiralia</taxon>
        <taxon>Lophotrochozoa</taxon>
        <taxon>Platyhelminthes</taxon>
        <taxon>Rhabditophora</taxon>
        <taxon>Macrostomorpha</taxon>
        <taxon>Macrostomida</taxon>
        <taxon>Macrostomidae</taxon>
        <taxon>Macrostomum</taxon>
    </lineage>
</organism>
<dbReference type="InterPro" id="IPR002498">
    <property type="entry name" value="PInositol-4-P-4/5-kinase_core"/>
</dbReference>
<keyword evidence="3" id="KW-0812">Transmembrane</keyword>
<name>A0A1I8F4D6_9PLAT</name>
<dbReference type="SUPFAM" id="SSF56104">
    <property type="entry name" value="SAICAR synthase-like"/>
    <property type="match status" value="1"/>
</dbReference>
<dbReference type="Proteomes" id="UP000095280">
    <property type="component" value="Unplaced"/>
</dbReference>
<evidence type="ECO:0000256" key="2">
    <source>
        <dbReference type="SAM" id="MobiDB-lite"/>
    </source>
</evidence>
<dbReference type="Gene3D" id="3.30.810.10">
    <property type="entry name" value="2-Layer Sandwich"/>
    <property type="match status" value="1"/>
</dbReference>
<dbReference type="InterPro" id="IPR023610">
    <property type="entry name" value="PInositol-4/5-P-5/4-kinase"/>
</dbReference>
<feature type="compositionally biased region" description="Basic and acidic residues" evidence="2">
    <location>
        <begin position="132"/>
        <end position="149"/>
    </location>
</feature>
<accession>A0A1I8F4D6</accession>
<dbReference type="WBParaSite" id="maker-unitig_20164-snap-gene-0.3-mRNA-1">
    <property type="protein sequence ID" value="maker-unitig_20164-snap-gene-0.3-mRNA-1"/>
    <property type="gene ID" value="maker-unitig_20164-snap-gene-0.3"/>
</dbReference>
<dbReference type="AlphaFoldDB" id="A0A1I8F4D6"/>
<keyword evidence="1" id="KW-0547">Nucleotide-binding</keyword>
<dbReference type="GO" id="GO:0016308">
    <property type="term" value="F:1-phosphatidylinositol-4-phosphate 5-kinase activity"/>
    <property type="evidence" value="ECO:0007669"/>
    <property type="project" value="TreeGrafter"/>
</dbReference>
<proteinExistence type="predicted"/>
<dbReference type="GO" id="GO:0005524">
    <property type="term" value="F:ATP binding"/>
    <property type="evidence" value="ECO:0007669"/>
    <property type="project" value="UniProtKB-UniRule"/>
</dbReference>
<dbReference type="PROSITE" id="PS51455">
    <property type="entry name" value="PIPK"/>
    <property type="match status" value="1"/>
</dbReference>
<dbReference type="GO" id="GO:0046854">
    <property type="term" value="P:phosphatidylinositol phosphate biosynthetic process"/>
    <property type="evidence" value="ECO:0007669"/>
    <property type="project" value="TreeGrafter"/>
</dbReference>
<feature type="domain" description="PIPK" evidence="4">
    <location>
        <begin position="1"/>
        <end position="333"/>
    </location>
</feature>
<evidence type="ECO:0000313" key="5">
    <source>
        <dbReference type="Proteomes" id="UP000095280"/>
    </source>
</evidence>
<dbReference type="Pfam" id="PF01504">
    <property type="entry name" value="PIP5K"/>
    <property type="match status" value="1"/>
</dbReference>
<evidence type="ECO:0000256" key="3">
    <source>
        <dbReference type="SAM" id="Phobius"/>
    </source>
</evidence>
<keyword evidence="1" id="KW-0418">Kinase</keyword>
<keyword evidence="1" id="KW-0067">ATP-binding</keyword>
<dbReference type="InterPro" id="IPR027483">
    <property type="entry name" value="PInositol-4-P-4/5-kinase_C_sf"/>
</dbReference>
<feature type="region of interest" description="Disordered" evidence="2">
    <location>
        <begin position="125"/>
        <end position="151"/>
    </location>
</feature>
<dbReference type="PANTHER" id="PTHR23086">
    <property type="entry name" value="PHOSPHATIDYLINOSITOL-4-PHOSPHATE 5-KINASE"/>
    <property type="match status" value="1"/>
</dbReference>
<protein>
    <submittedName>
        <fullName evidence="6">PIPK domain-containing protein</fullName>
    </submittedName>
</protein>
<keyword evidence="3" id="KW-0472">Membrane</keyword>
<evidence type="ECO:0000313" key="6">
    <source>
        <dbReference type="WBParaSite" id="maker-unitig_20164-snap-gene-0.3-mRNA-1"/>
    </source>
</evidence>
<sequence>TACRASSSSRVLPTLVFADLRSNSALNAQNTWTALLNANLSTTLLRAGPAASFCALIIGNYVIKTIGSEEVEADAPYLQAYHGYIVECSPPHCLPPIPSMLPGHGRGHRILSCLVTRLVIQSLPGKIHRKRPEGQHDRRESTREKERKQGAAILQRRRFYQHQKTRISIGESQKHRLSRCRTFSSGNNLIEIITPAHRPSRPEIGGAFFSKTIQTAEDDARDLAVLGKKAPRVSPPSAAAAAAAALQPACLKTAATMNAVVWRRSVRRAVIQSAAVLYYFLGIIDILTSYGVRKRTASNYKSMKHGYNNENQLSTVRPRFMPDGFLGFYRRLY</sequence>
<feature type="transmembrane region" description="Helical" evidence="3">
    <location>
        <begin position="270"/>
        <end position="292"/>
    </location>
</feature>